<accession>A0A1H5VD50</accession>
<dbReference type="OrthoDB" id="1151434at2"/>
<keyword evidence="1" id="KW-1133">Transmembrane helix</keyword>
<reference evidence="3" key="1">
    <citation type="submission" date="2016-10" db="EMBL/GenBank/DDBJ databases">
        <authorList>
            <person name="Varghese N."/>
            <person name="Submissions S."/>
        </authorList>
    </citation>
    <scope>NUCLEOTIDE SEQUENCE [LARGE SCALE GENOMIC DNA]</scope>
    <source>
        <strain evidence="3">DSM 22361</strain>
    </source>
</reference>
<dbReference type="RefSeq" id="WP_103905474.1">
    <property type="nucleotide sequence ID" value="NZ_CP049246.1"/>
</dbReference>
<proteinExistence type="predicted"/>
<evidence type="ECO:0000313" key="2">
    <source>
        <dbReference type="EMBL" id="SEF85272.1"/>
    </source>
</evidence>
<evidence type="ECO:0008006" key="4">
    <source>
        <dbReference type="Google" id="ProtNLM"/>
    </source>
</evidence>
<organism evidence="2 3">
    <name type="scientific">Sphingobacterium lactis</name>
    <dbReference type="NCBI Taxonomy" id="797291"/>
    <lineage>
        <taxon>Bacteria</taxon>
        <taxon>Pseudomonadati</taxon>
        <taxon>Bacteroidota</taxon>
        <taxon>Sphingobacteriia</taxon>
        <taxon>Sphingobacteriales</taxon>
        <taxon>Sphingobacteriaceae</taxon>
        <taxon>Sphingobacterium</taxon>
    </lineage>
</organism>
<protein>
    <recommendedName>
        <fullName evidence="4">DUF4149 domain-containing protein</fullName>
    </recommendedName>
</protein>
<sequence>MEILNKQSFLKIAKTLIIVGYSLCLGSIASFIAMNVIAGDNPTMEFLYWQRHFVNPIMNYVTMPSIWLFLFGNIGLFLALKKGKKRKNIVLLVISLLIVINGQFIIIPLAKSVSNSARQQYQTSQIIPSFAKQKSIEDTCGGLNLLFLISYLGVHIATSGNPKDKQIIA</sequence>
<keyword evidence="1" id="KW-0812">Transmembrane</keyword>
<name>A0A1H5VD50_9SPHI</name>
<keyword evidence="1" id="KW-0472">Membrane</keyword>
<dbReference type="AlphaFoldDB" id="A0A1H5VD50"/>
<feature type="transmembrane region" description="Helical" evidence="1">
    <location>
        <begin position="89"/>
        <end position="110"/>
    </location>
</feature>
<gene>
    <name evidence="2" type="ORF">SAMN05421877_10397</name>
</gene>
<evidence type="ECO:0000256" key="1">
    <source>
        <dbReference type="SAM" id="Phobius"/>
    </source>
</evidence>
<keyword evidence="3" id="KW-1185">Reference proteome</keyword>
<feature type="transmembrane region" description="Helical" evidence="1">
    <location>
        <begin position="57"/>
        <end position="80"/>
    </location>
</feature>
<dbReference type="EMBL" id="FNUT01000003">
    <property type="protein sequence ID" value="SEF85272.1"/>
    <property type="molecule type" value="Genomic_DNA"/>
</dbReference>
<feature type="transmembrane region" description="Helical" evidence="1">
    <location>
        <begin position="12"/>
        <end position="37"/>
    </location>
</feature>
<dbReference type="Proteomes" id="UP000236731">
    <property type="component" value="Unassembled WGS sequence"/>
</dbReference>
<evidence type="ECO:0000313" key="3">
    <source>
        <dbReference type="Proteomes" id="UP000236731"/>
    </source>
</evidence>